<dbReference type="EMBL" id="CAJHNH020000231">
    <property type="protein sequence ID" value="CAG5116295.1"/>
    <property type="molecule type" value="Genomic_DNA"/>
</dbReference>
<evidence type="ECO:0000313" key="3">
    <source>
        <dbReference type="Proteomes" id="UP000678393"/>
    </source>
</evidence>
<gene>
    <name evidence="2" type="ORF">CUNI_LOCUS1853</name>
</gene>
<feature type="signal peptide" evidence="1">
    <location>
        <begin position="1"/>
        <end position="30"/>
    </location>
</feature>
<evidence type="ECO:0000256" key="1">
    <source>
        <dbReference type="SAM" id="SignalP"/>
    </source>
</evidence>
<keyword evidence="1" id="KW-0732">Signal</keyword>
<evidence type="ECO:0000313" key="2">
    <source>
        <dbReference type="EMBL" id="CAG5116295.1"/>
    </source>
</evidence>
<comment type="caution">
    <text evidence="2">The sequence shown here is derived from an EMBL/GenBank/DDBJ whole genome shotgun (WGS) entry which is preliminary data.</text>
</comment>
<accession>A0A8S3YKZ9</accession>
<name>A0A8S3YKZ9_9EUPU</name>
<feature type="chain" id="PRO_5035929257" description="Secreted protein" evidence="1">
    <location>
        <begin position="31"/>
        <end position="150"/>
    </location>
</feature>
<reference evidence="2" key="1">
    <citation type="submission" date="2021-04" db="EMBL/GenBank/DDBJ databases">
        <authorList>
            <consortium name="Molecular Ecology Group"/>
        </authorList>
    </citation>
    <scope>NUCLEOTIDE SEQUENCE</scope>
</reference>
<dbReference type="AlphaFoldDB" id="A0A8S3YKZ9"/>
<dbReference type="Proteomes" id="UP000678393">
    <property type="component" value="Unassembled WGS sequence"/>
</dbReference>
<keyword evidence="3" id="KW-1185">Reference proteome</keyword>
<sequence>MNSSRFEINKWLTFTAFLVIVFLATLAVRAEEEEENCGNGCHSVDPDPSQMSRCVRYACRRRVFRYFIRFGKRGDVYPAQPELQSAFPNEDSGSETLLLPKIHEKSTHKRKQLISLPEVPQHRSQETSQRQQQLNYRRQQKLLEMLLRFG</sequence>
<evidence type="ECO:0008006" key="4">
    <source>
        <dbReference type="Google" id="ProtNLM"/>
    </source>
</evidence>
<organism evidence="2 3">
    <name type="scientific">Candidula unifasciata</name>
    <dbReference type="NCBI Taxonomy" id="100452"/>
    <lineage>
        <taxon>Eukaryota</taxon>
        <taxon>Metazoa</taxon>
        <taxon>Spiralia</taxon>
        <taxon>Lophotrochozoa</taxon>
        <taxon>Mollusca</taxon>
        <taxon>Gastropoda</taxon>
        <taxon>Heterobranchia</taxon>
        <taxon>Euthyneura</taxon>
        <taxon>Panpulmonata</taxon>
        <taxon>Eupulmonata</taxon>
        <taxon>Stylommatophora</taxon>
        <taxon>Helicina</taxon>
        <taxon>Helicoidea</taxon>
        <taxon>Geomitridae</taxon>
        <taxon>Candidula</taxon>
    </lineage>
</organism>
<proteinExistence type="predicted"/>
<protein>
    <recommendedName>
        <fullName evidence="4">Secreted protein</fullName>
    </recommendedName>
</protein>
<dbReference type="OrthoDB" id="10528916at2759"/>